<dbReference type="EMBL" id="LADJ01028142">
    <property type="protein sequence ID" value="KPJ21174.1"/>
    <property type="molecule type" value="Genomic_DNA"/>
</dbReference>
<dbReference type="Proteomes" id="UP000053240">
    <property type="component" value="Unassembled WGS sequence"/>
</dbReference>
<accession>A0A0N0PFF4</accession>
<reference evidence="1 2" key="1">
    <citation type="journal article" date="2015" name="Nat. Commun.">
        <title>Outbred genome sequencing and CRISPR/Cas9 gene editing in butterflies.</title>
        <authorList>
            <person name="Li X."/>
            <person name="Fan D."/>
            <person name="Zhang W."/>
            <person name="Liu G."/>
            <person name="Zhang L."/>
            <person name="Zhao L."/>
            <person name="Fang X."/>
            <person name="Chen L."/>
            <person name="Dong Y."/>
            <person name="Chen Y."/>
            <person name="Ding Y."/>
            <person name="Zhao R."/>
            <person name="Feng M."/>
            <person name="Zhu Y."/>
            <person name="Feng Y."/>
            <person name="Jiang X."/>
            <person name="Zhu D."/>
            <person name="Xiang H."/>
            <person name="Feng X."/>
            <person name="Li S."/>
            <person name="Wang J."/>
            <person name="Zhang G."/>
            <person name="Kronforst M.R."/>
            <person name="Wang W."/>
        </authorList>
    </citation>
    <scope>NUCLEOTIDE SEQUENCE [LARGE SCALE GENOMIC DNA]</scope>
    <source>
        <strain evidence="1">Ya'a_city_454_Pm</strain>
        <tissue evidence="1">Whole body</tissue>
    </source>
</reference>
<protein>
    <submittedName>
        <fullName evidence="1">Uncharacterized protein</fullName>
    </submittedName>
</protein>
<evidence type="ECO:0000313" key="1">
    <source>
        <dbReference type="EMBL" id="KPJ21174.1"/>
    </source>
</evidence>
<dbReference type="AlphaFoldDB" id="A0A0N0PFF4"/>
<organism evidence="1 2">
    <name type="scientific">Papilio machaon</name>
    <name type="common">Old World swallowtail butterfly</name>
    <dbReference type="NCBI Taxonomy" id="76193"/>
    <lineage>
        <taxon>Eukaryota</taxon>
        <taxon>Metazoa</taxon>
        <taxon>Ecdysozoa</taxon>
        <taxon>Arthropoda</taxon>
        <taxon>Hexapoda</taxon>
        <taxon>Insecta</taxon>
        <taxon>Pterygota</taxon>
        <taxon>Neoptera</taxon>
        <taxon>Endopterygota</taxon>
        <taxon>Lepidoptera</taxon>
        <taxon>Glossata</taxon>
        <taxon>Ditrysia</taxon>
        <taxon>Papilionoidea</taxon>
        <taxon>Papilionidae</taxon>
        <taxon>Papilioninae</taxon>
        <taxon>Papilio</taxon>
    </lineage>
</organism>
<name>A0A0N0PFF4_PAPMA</name>
<evidence type="ECO:0000313" key="2">
    <source>
        <dbReference type="Proteomes" id="UP000053240"/>
    </source>
</evidence>
<keyword evidence="2" id="KW-1185">Reference proteome</keyword>
<proteinExistence type="predicted"/>
<sequence length="102" mass="10925">MILDNRELTQKLGCYSLLQLQFMRQPVPLADGAGAPQGGVPALERLLVLLALRQRGERGVPGGPAPAALMPPSHCRRGQAGRARHLRLIASSAPILLLPIYS</sequence>
<comment type="caution">
    <text evidence="1">The sequence shown here is derived from an EMBL/GenBank/DDBJ whole genome shotgun (WGS) entry which is preliminary data.</text>
</comment>
<gene>
    <name evidence="1" type="ORF">RR48_00166</name>
</gene>
<dbReference type="InParanoid" id="A0A0N0PFF4"/>